<dbReference type="EMBL" id="SDMP01000008">
    <property type="protein sequence ID" value="RYR41276.1"/>
    <property type="molecule type" value="Genomic_DNA"/>
</dbReference>
<accession>A0A445BRK4</accession>
<name>A0A445BRK4_ARAHY</name>
<protein>
    <submittedName>
        <fullName evidence="1">Uncharacterized protein</fullName>
    </submittedName>
</protein>
<gene>
    <name evidence="1" type="ORF">Ahy_A08g037685</name>
</gene>
<proteinExistence type="predicted"/>
<sequence>MVSPYDASSSVISESFKFEEIKKHLGAYCGKPLYKTVAQSLGLDRVGMLFKLFQLIQKVGLIVVKLPHNLFEYFKLAISALQTYISNLSSVFYLIV</sequence>
<comment type="caution">
    <text evidence="1">The sequence shown here is derived from an EMBL/GenBank/DDBJ whole genome shotgun (WGS) entry which is preliminary data.</text>
</comment>
<dbReference type="Proteomes" id="UP000289738">
    <property type="component" value="Chromosome A08"/>
</dbReference>
<dbReference type="AlphaFoldDB" id="A0A445BRK4"/>
<keyword evidence="2" id="KW-1185">Reference proteome</keyword>
<organism evidence="1 2">
    <name type="scientific">Arachis hypogaea</name>
    <name type="common">Peanut</name>
    <dbReference type="NCBI Taxonomy" id="3818"/>
    <lineage>
        <taxon>Eukaryota</taxon>
        <taxon>Viridiplantae</taxon>
        <taxon>Streptophyta</taxon>
        <taxon>Embryophyta</taxon>
        <taxon>Tracheophyta</taxon>
        <taxon>Spermatophyta</taxon>
        <taxon>Magnoliopsida</taxon>
        <taxon>eudicotyledons</taxon>
        <taxon>Gunneridae</taxon>
        <taxon>Pentapetalae</taxon>
        <taxon>rosids</taxon>
        <taxon>fabids</taxon>
        <taxon>Fabales</taxon>
        <taxon>Fabaceae</taxon>
        <taxon>Papilionoideae</taxon>
        <taxon>50 kb inversion clade</taxon>
        <taxon>dalbergioids sensu lato</taxon>
        <taxon>Dalbergieae</taxon>
        <taxon>Pterocarpus clade</taxon>
        <taxon>Arachis</taxon>
    </lineage>
</organism>
<reference evidence="1 2" key="1">
    <citation type="submission" date="2019-01" db="EMBL/GenBank/DDBJ databases">
        <title>Sequencing of cultivated peanut Arachis hypogaea provides insights into genome evolution and oil improvement.</title>
        <authorList>
            <person name="Chen X."/>
        </authorList>
    </citation>
    <scope>NUCLEOTIDE SEQUENCE [LARGE SCALE GENOMIC DNA]</scope>
    <source>
        <strain evidence="2">cv. Fuhuasheng</strain>
        <tissue evidence="1">Leaves</tissue>
    </source>
</reference>
<evidence type="ECO:0000313" key="2">
    <source>
        <dbReference type="Proteomes" id="UP000289738"/>
    </source>
</evidence>
<evidence type="ECO:0000313" key="1">
    <source>
        <dbReference type="EMBL" id="RYR41276.1"/>
    </source>
</evidence>